<evidence type="ECO:0000256" key="1">
    <source>
        <dbReference type="SAM" id="MobiDB-lite"/>
    </source>
</evidence>
<name>A0A1F7YCY6_9BACT</name>
<protein>
    <recommendedName>
        <fullName evidence="4">Restriction endonuclease</fullName>
    </recommendedName>
</protein>
<accession>A0A1F7YCY6</accession>
<evidence type="ECO:0000313" key="3">
    <source>
        <dbReference type="Proteomes" id="UP000178851"/>
    </source>
</evidence>
<evidence type="ECO:0008006" key="4">
    <source>
        <dbReference type="Google" id="ProtNLM"/>
    </source>
</evidence>
<gene>
    <name evidence="2" type="ORF">A2627_00250</name>
</gene>
<proteinExistence type="predicted"/>
<comment type="caution">
    <text evidence="2">The sequence shown here is derived from an EMBL/GenBank/DDBJ whole genome shotgun (WGS) entry which is preliminary data.</text>
</comment>
<dbReference type="AlphaFoldDB" id="A0A1F7YCY6"/>
<dbReference type="EMBL" id="MGGI01000029">
    <property type="protein sequence ID" value="OGM24395.1"/>
    <property type="molecule type" value="Genomic_DNA"/>
</dbReference>
<reference evidence="2 3" key="1">
    <citation type="journal article" date="2016" name="Nat. Commun.">
        <title>Thousands of microbial genomes shed light on interconnected biogeochemical processes in an aquifer system.</title>
        <authorList>
            <person name="Anantharaman K."/>
            <person name="Brown C.T."/>
            <person name="Hug L.A."/>
            <person name="Sharon I."/>
            <person name="Castelle C.J."/>
            <person name="Probst A.J."/>
            <person name="Thomas B.C."/>
            <person name="Singh A."/>
            <person name="Wilkins M.J."/>
            <person name="Karaoz U."/>
            <person name="Brodie E.L."/>
            <person name="Williams K.H."/>
            <person name="Hubbard S.S."/>
            <person name="Banfield J.F."/>
        </authorList>
    </citation>
    <scope>NUCLEOTIDE SEQUENCE [LARGE SCALE GENOMIC DNA]</scope>
</reference>
<sequence>MEVLLKQHFNQIDLDIRKKSPGYSRFMDQKVTPDVLRFVSDCILSRTGKKLGQVFSAPEIEHSQYFKKNVAREFGKPTPGEKSTDSEYDKWPSQIIQTLRFAGVIKEKSKAGHAVGYVVVRPDILGYIAVRSQNAYAFLFHYIVKLLTDSGFYGHIEQYRDRYFAGSLDKTDFYELKQRFESFIIGHTQIKGKYEPRRIFPKVFNILASEYRIPGSIGGIMSKFPFMTSDLVYNRVNVRDKKKPKSVSRQEQRKALSARQDPVQRMAAAKKRVKELHSQSEVQDQWAKGEATQVHHIFPENEFPQLADKLENLIQLTPTQHNTKAHPHNKTGVIDRDYQYVCLMEKSHSIEESIKKGEFDYSPESFIGVINTGLNQKLPYNTSFEEIRAAIKGTYRN</sequence>
<evidence type="ECO:0000313" key="2">
    <source>
        <dbReference type="EMBL" id="OGM24395.1"/>
    </source>
</evidence>
<dbReference type="Proteomes" id="UP000178851">
    <property type="component" value="Unassembled WGS sequence"/>
</dbReference>
<organism evidence="2 3">
    <name type="scientific">Candidatus Woesebacteria bacterium RIFCSPHIGHO2_01_FULL_39_28</name>
    <dbReference type="NCBI Taxonomy" id="1802496"/>
    <lineage>
        <taxon>Bacteria</taxon>
        <taxon>Candidatus Woeseibacteriota</taxon>
    </lineage>
</organism>
<feature type="region of interest" description="Disordered" evidence="1">
    <location>
        <begin position="242"/>
        <end position="261"/>
    </location>
</feature>